<dbReference type="PROSITE" id="PS50158">
    <property type="entry name" value="ZF_CCHC"/>
    <property type="match status" value="1"/>
</dbReference>
<feature type="domain" description="CCHC-type" evidence="6">
    <location>
        <begin position="206"/>
        <end position="221"/>
    </location>
</feature>
<dbReference type="SUPFAM" id="SSF56672">
    <property type="entry name" value="DNA/RNA polymerases"/>
    <property type="match status" value="1"/>
</dbReference>
<feature type="region of interest" description="Disordered" evidence="5">
    <location>
        <begin position="729"/>
        <end position="795"/>
    </location>
</feature>
<dbReference type="EMBL" id="BRPK01000015">
    <property type="protein sequence ID" value="GLB44009.1"/>
    <property type="molecule type" value="Genomic_DNA"/>
</dbReference>
<dbReference type="Pfam" id="PF00098">
    <property type="entry name" value="zf-CCHC"/>
    <property type="match status" value="1"/>
</dbReference>
<dbReference type="Gene3D" id="3.30.420.10">
    <property type="entry name" value="Ribonuclease H-like superfamily/Ribonuclease H"/>
    <property type="match status" value="1"/>
</dbReference>
<dbReference type="Pfam" id="PF07727">
    <property type="entry name" value="RVT_2"/>
    <property type="match status" value="1"/>
</dbReference>
<keyword evidence="9" id="KW-1185">Reference proteome</keyword>
<dbReference type="CDD" id="cd09272">
    <property type="entry name" value="RNase_HI_RT_Ty1"/>
    <property type="match status" value="1"/>
</dbReference>
<dbReference type="InterPro" id="IPR054722">
    <property type="entry name" value="PolX-like_BBD"/>
</dbReference>
<dbReference type="Pfam" id="PF22936">
    <property type="entry name" value="Pol_BBD"/>
    <property type="match status" value="1"/>
</dbReference>
<dbReference type="InterPro" id="IPR036397">
    <property type="entry name" value="RNaseH_sf"/>
</dbReference>
<accession>A0A9P3PYU7</accession>
<dbReference type="Pfam" id="PF14223">
    <property type="entry name" value="Retrotran_gag_2"/>
    <property type="match status" value="1"/>
</dbReference>
<dbReference type="SUPFAM" id="SSF53098">
    <property type="entry name" value="Ribonuclease H-like"/>
    <property type="match status" value="1"/>
</dbReference>
<evidence type="ECO:0000256" key="2">
    <source>
        <dbReference type="ARBA" id="ARBA00022750"/>
    </source>
</evidence>
<dbReference type="InterPro" id="IPR001878">
    <property type="entry name" value="Znf_CCHC"/>
</dbReference>
<dbReference type="Pfam" id="PF25597">
    <property type="entry name" value="SH3_retrovirus"/>
    <property type="match status" value="1"/>
</dbReference>
<dbReference type="GO" id="GO:0008270">
    <property type="term" value="F:zinc ion binding"/>
    <property type="evidence" value="ECO:0007669"/>
    <property type="project" value="UniProtKB-KW"/>
</dbReference>
<keyword evidence="2" id="KW-0378">Hydrolase</keyword>
<dbReference type="GO" id="GO:0006397">
    <property type="term" value="P:mRNA processing"/>
    <property type="evidence" value="ECO:0007669"/>
    <property type="project" value="UniProtKB-KW"/>
</dbReference>
<gene>
    <name evidence="8" type="ORF">LshimejAT787_1501930</name>
</gene>
<dbReference type="Pfam" id="PF00665">
    <property type="entry name" value="rve"/>
    <property type="match status" value="1"/>
</dbReference>
<name>A0A9P3PYU7_LYOSH</name>
<dbReference type="GO" id="GO:0005634">
    <property type="term" value="C:nucleus"/>
    <property type="evidence" value="ECO:0007669"/>
    <property type="project" value="UniProtKB-ARBA"/>
</dbReference>
<dbReference type="InterPro" id="IPR012337">
    <property type="entry name" value="RNaseH-like_sf"/>
</dbReference>
<keyword evidence="4" id="KW-0863">Zinc-finger</keyword>
<keyword evidence="4" id="KW-0479">Metal-binding</keyword>
<dbReference type="Gene3D" id="4.10.60.10">
    <property type="entry name" value="Zinc finger, CCHC-type"/>
    <property type="match status" value="1"/>
</dbReference>
<dbReference type="Pfam" id="PF13976">
    <property type="entry name" value="gag_pre-integrs"/>
    <property type="match status" value="1"/>
</dbReference>
<keyword evidence="4" id="KW-0862">Zinc</keyword>
<keyword evidence="2" id="KW-0645">Protease</keyword>
<dbReference type="PANTHER" id="PTHR11439:SF440">
    <property type="entry name" value="INTEGRASE CATALYTIC DOMAIN-CONTAINING PROTEIN"/>
    <property type="match status" value="1"/>
</dbReference>
<feature type="region of interest" description="Disordered" evidence="5">
    <location>
        <begin position="220"/>
        <end position="268"/>
    </location>
</feature>
<feature type="compositionally biased region" description="Low complexity" evidence="5">
    <location>
        <begin position="754"/>
        <end position="786"/>
    </location>
</feature>
<evidence type="ECO:0000313" key="9">
    <source>
        <dbReference type="Proteomes" id="UP001063166"/>
    </source>
</evidence>
<proteinExistence type="predicted"/>
<keyword evidence="2" id="KW-0064">Aspartyl protease</keyword>
<evidence type="ECO:0000259" key="6">
    <source>
        <dbReference type="PROSITE" id="PS50158"/>
    </source>
</evidence>
<dbReference type="GO" id="GO:0003723">
    <property type="term" value="F:RNA binding"/>
    <property type="evidence" value="ECO:0007669"/>
    <property type="project" value="UniProtKB-KW"/>
</dbReference>
<dbReference type="OrthoDB" id="7691805at2759"/>
<dbReference type="GO" id="GO:0015074">
    <property type="term" value="P:DNA integration"/>
    <property type="evidence" value="ECO:0007669"/>
    <property type="project" value="InterPro"/>
</dbReference>
<reference evidence="8" key="1">
    <citation type="submission" date="2022-07" db="EMBL/GenBank/DDBJ databases">
        <title>The genome of Lyophyllum shimeji provides insight into the initial evolution of ectomycorrhizal fungal genome.</title>
        <authorList>
            <person name="Kobayashi Y."/>
            <person name="Shibata T."/>
            <person name="Hirakawa H."/>
            <person name="Shigenobu S."/>
            <person name="Nishiyama T."/>
            <person name="Yamada A."/>
            <person name="Hasebe M."/>
            <person name="Kawaguchi M."/>
        </authorList>
    </citation>
    <scope>NUCLEOTIDE SEQUENCE</scope>
    <source>
        <strain evidence="8">AT787</strain>
    </source>
</reference>
<dbReference type="InterPro" id="IPR013103">
    <property type="entry name" value="RVT_2"/>
</dbReference>
<sequence>MAESAYKIDALQGEEDYGIWKVKMADILTDSGLLDFVEGTNKPPNEDDPSYSTWLSKDRRALTAIRMRVGKGPFAYVRGAKRSKDAWEALENVYEVQGALGVVLLRRRFYGARCEEGADIEEHIRTLRGWQEELACLGKAMSEEDFSYAILTSLPDSWDSFIRGIDTTSLDNSHRLIARILEEDRRLRNRNGDTALAAKYNPNVSCYNCGKKGHVASNCKKQKNGGGSGGNGKTDNGKSDGDSKRRRGRGGKGTKEGKDSSKSDQAHQVTDDYAFPAIDDSPKDVALAALTNTAILADCAASSHFFRDRAHFTSYVATPGHEVKGLGKAPGVGRGTVVLISKVGDREIPITLKDAVHAPAMPYNLVSLGRTTNGSLDVVLRGNELRVIDTKKKIVIMRGLKTAEHLYRRLDARVGAPAAPDIALTVRSACTWEDWHRIFGHMAMKSVKLLKSKEMVVGMNVKGRFSESATCEACIKAKHHVGSLPDKSETVYSEIGEMTFADLWGPARTTGIKGERYFAGFTDGHMRRTVVSFLKKKTDEETCAAIDKYRAHVKNQTGKDLKVIRFDNGREFVNELIREYCDKHGIKIEVTAPYSSSQNGVAERVNRTLLEHARAMLLQHDIQAFLWPEAVAYAAYLKNRSPTRALTDKTPEEIFTGKKPDVSRLQEFGRKCWVLDERGVIGKLDPKSRQFIFTGLSDESRAWRYFNPGARRIQTSRNVIFPADITDQNESIAGGIDPLTLEGESDTREQPRGQEQPENQTQPQSTETSQQPSSATTSETTTKTPPSRIPIRSSRLATLTPVNYRLLNNPAARGPREWQHHVPDTSPGDSGNLAIDEVPDFAFLAHDHEEPTSVAKALASDVWRKSMEAELDQLKRLGTFEVVDLPPDRAPIKSKWVWRVKRDGSGKFLKAKSRLVAKGFTQQPGVDYSETFAPVVRMDSLRLLLALAAAYKLKIHIVDIVGAYLNSTLQEEIYLAQPPGLGDGTKRVWRLLKTIYGLKQSGREWNKLLDSLFKSLGYARLVSDQCIYIRGTGESTVVVAVHVDDMTILALTDKLMQQVKHEISQRFGITDLGEANQIVGLHITRKPNGDIKLSQESYLSKIIQKMGLDNANPVHTPMDINVRLQKHDAEDPVDLQLRHEYQVAIGMLMWAAIATRPDIAFAVQHLSQFSQHPAHEHFTAVKRVFRYLKGTIDVGLNYSGTAFDREKIFRVFSDADWGNSPDDRRSISGYVCVASGGPVTWSSKKQPTVALSSMEAEYMALCHATREIIWLRSLVNELGLLANQPTDLITDNQSAIKFADNPVFHARSKHIDIRHHFVRERIISNEIQIYHCVSADNKADILTKPLARPTHDAKMESLGMAPNLRGSVGRT</sequence>
<dbReference type="Proteomes" id="UP001063166">
    <property type="component" value="Unassembled WGS sequence"/>
</dbReference>
<dbReference type="GO" id="GO:0004190">
    <property type="term" value="F:aspartic-type endopeptidase activity"/>
    <property type="evidence" value="ECO:0007669"/>
    <property type="project" value="UniProtKB-KW"/>
</dbReference>
<organism evidence="8 9">
    <name type="scientific">Lyophyllum shimeji</name>
    <name type="common">Hon-shimeji</name>
    <name type="synonym">Tricholoma shimeji</name>
    <dbReference type="NCBI Taxonomy" id="47721"/>
    <lineage>
        <taxon>Eukaryota</taxon>
        <taxon>Fungi</taxon>
        <taxon>Dikarya</taxon>
        <taxon>Basidiomycota</taxon>
        <taxon>Agaricomycotina</taxon>
        <taxon>Agaricomycetes</taxon>
        <taxon>Agaricomycetidae</taxon>
        <taxon>Agaricales</taxon>
        <taxon>Tricholomatineae</taxon>
        <taxon>Lyophyllaceae</taxon>
        <taxon>Lyophyllum</taxon>
    </lineage>
</organism>
<comment type="caution">
    <text evidence="8">The sequence shown here is derived from an EMBL/GenBank/DDBJ whole genome shotgun (WGS) entry which is preliminary data.</text>
</comment>
<dbReference type="PROSITE" id="PS50994">
    <property type="entry name" value="INTEGRASE"/>
    <property type="match status" value="1"/>
</dbReference>
<evidence type="ECO:0000259" key="7">
    <source>
        <dbReference type="PROSITE" id="PS50994"/>
    </source>
</evidence>
<dbReference type="InterPro" id="IPR036875">
    <property type="entry name" value="Znf_CCHC_sf"/>
</dbReference>
<feature type="compositionally biased region" description="Basic and acidic residues" evidence="5">
    <location>
        <begin position="253"/>
        <end position="265"/>
    </location>
</feature>
<dbReference type="InterPro" id="IPR057670">
    <property type="entry name" value="SH3_retrovirus"/>
</dbReference>
<dbReference type="SUPFAM" id="SSF57756">
    <property type="entry name" value="Retrovirus zinc finger-like domains"/>
    <property type="match status" value="1"/>
</dbReference>
<dbReference type="InterPro" id="IPR025724">
    <property type="entry name" value="GAG-pre-integrase_dom"/>
</dbReference>
<keyword evidence="1" id="KW-0507">mRNA processing</keyword>
<feature type="domain" description="Integrase catalytic" evidence="7">
    <location>
        <begin position="481"/>
        <end position="659"/>
    </location>
</feature>
<keyword evidence="3" id="KW-0694">RNA-binding</keyword>
<dbReference type="InterPro" id="IPR043502">
    <property type="entry name" value="DNA/RNA_pol_sf"/>
</dbReference>
<evidence type="ECO:0000256" key="4">
    <source>
        <dbReference type="PROSITE-ProRule" id="PRU00047"/>
    </source>
</evidence>
<evidence type="ECO:0000256" key="1">
    <source>
        <dbReference type="ARBA" id="ARBA00022664"/>
    </source>
</evidence>
<protein>
    <submittedName>
        <fullName evidence="8">Mitochondrial protein</fullName>
    </submittedName>
</protein>
<evidence type="ECO:0000256" key="3">
    <source>
        <dbReference type="ARBA" id="ARBA00022884"/>
    </source>
</evidence>
<dbReference type="PANTHER" id="PTHR11439">
    <property type="entry name" value="GAG-POL-RELATED RETROTRANSPOSON"/>
    <property type="match status" value="1"/>
</dbReference>
<evidence type="ECO:0000313" key="8">
    <source>
        <dbReference type="EMBL" id="GLB44009.1"/>
    </source>
</evidence>
<dbReference type="SMART" id="SM00343">
    <property type="entry name" value="ZnF_C2HC"/>
    <property type="match status" value="1"/>
</dbReference>
<evidence type="ECO:0000256" key="5">
    <source>
        <dbReference type="SAM" id="MobiDB-lite"/>
    </source>
</evidence>
<dbReference type="InterPro" id="IPR001584">
    <property type="entry name" value="Integrase_cat-core"/>
</dbReference>